<accession>A6DGN8</accession>
<dbReference type="PANTHER" id="PTHR43133">
    <property type="entry name" value="RNA POLYMERASE ECF-TYPE SIGMA FACTO"/>
    <property type="match status" value="1"/>
</dbReference>
<dbReference type="EMBL" id="ABCK01000002">
    <property type="protein sequence ID" value="EDM29355.1"/>
    <property type="molecule type" value="Genomic_DNA"/>
</dbReference>
<keyword evidence="2" id="KW-0731">Sigma factor</keyword>
<comment type="caution">
    <text evidence="5">The sequence shown here is derived from an EMBL/GenBank/DDBJ whole genome shotgun (WGS) entry which is preliminary data.</text>
</comment>
<dbReference type="Gene3D" id="1.10.1740.10">
    <property type="match status" value="1"/>
</dbReference>
<evidence type="ECO:0000256" key="3">
    <source>
        <dbReference type="ARBA" id="ARBA00023163"/>
    </source>
</evidence>
<dbReference type="AlphaFoldDB" id="A6DGN8"/>
<protein>
    <submittedName>
        <fullName evidence="5">Probable ECF sigma factor</fullName>
    </submittedName>
</protein>
<dbReference type="Pfam" id="PF04542">
    <property type="entry name" value="Sigma70_r2"/>
    <property type="match status" value="1"/>
</dbReference>
<keyword evidence="6" id="KW-1185">Reference proteome</keyword>
<organism evidence="5 6">
    <name type="scientific">Lentisphaera araneosa HTCC2155</name>
    <dbReference type="NCBI Taxonomy" id="313628"/>
    <lineage>
        <taxon>Bacteria</taxon>
        <taxon>Pseudomonadati</taxon>
        <taxon>Lentisphaerota</taxon>
        <taxon>Lentisphaeria</taxon>
        <taxon>Lentisphaerales</taxon>
        <taxon>Lentisphaeraceae</taxon>
        <taxon>Lentisphaera</taxon>
    </lineage>
</organism>
<dbReference type="Proteomes" id="UP000004947">
    <property type="component" value="Unassembled WGS sequence"/>
</dbReference>
<name>A6DGN8_9BACT</name>
<dbReference type="eggNOG" id="COG1595">
    <property type="taxonomic scope" value="Bacteria"/>
</dbReference>
<keyword evidence="3" id="KW-0804">Transcription</keyword>
<dbReference type="STRING" id="313628.LNTAR_23234"/>
<dbReference type="InterPro" id="IPR039425">
    <property type="entry name" value="RNA_pol_sigma-70-like"/>
</dbReference>
<dbReference type="GO" id="GO:0006352">
    <property type="term" value="P:DNA-templated transcription initiation"/>
    <property type="evidence" value="ECO:0007669"/>
    <property type="project" value="InterPro"/>
</dbReference>
<evidence type="ECO:0000256" key="2">
    <source>
        <dbReference type="ARBA" id="ARBA00023082"/>
    </source>
</evidence>
<dbReference type="GO" id="GO:0016987">
    <property type="term" value="F:sigma factor activity"/>
    <property type="evidence" value="ECO:0007669"/>
    <property type="project" value="UniProtKB-KW"/>
</dbReference>
<feature type="domain" description="RNA polymerase sigma-70 region 2" evidence="4">
    <location>
        <begin position="51"/>
        <end position="116"/>
    </location>
</feature>
<keyword evidence="1" id="KW-0805">Transcription regulation</keyword>
<reference evidence="5 6" key="1">
    <citation type="journal article" date="2010" name="J. Bacteriol.">
        <title>Genome sequence of Lentisphaera araneosa HTCC2155T, the type species of the order Lentisphaerales in the phylum Lentisphaerae.</title>
        <authorList>
            <person name="Thrash J.C."/>
            <person name="Cho J.C."/>
            <person name="Vergin K.L."/>
            <person name="Morris R.M."/>
            <person name="Giovannoni S.J."/>
        </authorList>
    </citation>
    <scope>NUCLEOTIDE SEQUENCE [LARGE SCALE GENOMIC DNA]</scope>
    <source>
        <strain evidence="5 6">HTCC2155</strain>
    </source>
</reference>
<dbReference type="InterPro" id="IPR007627">
    <property type="entry name" value="RNA_pol_sigma70_r2"/>
</dbReference>
<sequence length="223" mass="26590">MWRQKKLEFLSLQTIIYKLKGQNMSDSNQTRVTLLQKLQANQDEHSWDDFVRYYEGYIYVVIRNLGVGVEDSQDILQEILLKIWKAIPNYSYDREKCRFRTWLCVVIRNKVYSFFKLRSSRNNRLNVSYDNLLQNLDLITDAEIDKIAEKEWQSYVSNLAWENLQDQFPKQAKEVFEASLDEEDNAVLAERFDVAESSVRVYKMRIRKAMHKEIVRLNQELGG</sequence>
<dbReference type="NCBIfam" id="TIGR02937">
    <property type="entry name" value="sigma70-ECF"/>
    <property type="match status" value="1"/>
</dbReference>
<dbReference type="InterPro" id="IPR013325">
    <property type="entry name" value="RNA_pol_sigma_r2"/>
</dbReference>
<evidence type="ECO:0000313" key="5">
    <source>
        <dbReference type="EMBL" id="EDM29355.1"/>
    </source>
</evidence>
<evidence type="ECO:0000259" key="4">
    <source>
        <dbReference type="Pfam" id="PF04542"/>
    </source>
</evidence>
<gene>
    <name evidence="5" type="ORF">LNTAR_23234</name>
</gene>
<proteinExistence type="predicted"/>
<evidence type="ECO:0000256" key="1">
    <source>
        <dbReference type="ARBA" id="ARBA00023015"/>
    </source>
</evidence>
<evidence type="ECO:0000313" key="6">
    <source>
        <dbReference type="Proteomes" id="UP000004947"/>
    </source>
</evidence>
<dbReference type="InterPro" id="IPR014284">
    <property type="entry name" value="RNA_pol_sigma-70_dom"/>
</dbReference>
<dbReference type="PANTHER" id="PTHR43133:SF51">
    <property type="entry name" value="RNA POLYMERASE SIGMA FACTOR"/>
    <property type="match status" value="1"/>
</dbReference>
<dbReference type="SUPFAM" id="SSF88946">
    <property type="entry name" value="Sigma2 domain of RNA polymerase sigma factors"/>
    <property type="match status" value="1"/>
</dbReference>